<evidence type="ECO:0000313" key="3">
    <source>
        <dbReference type="Proteomes" id="UP000243459"/>
    </source>
</evidence>
<accession>A0A5P1FPF2</accession>
<dbReference type="SUPFAM" id="SSF52047">
    <property type="entry name" value="RNI-like"/>
    <property type="match status" value="2"/>
</dbReference>
<dbReference type="SMART" id="SM00367">
    <property type="entry name" value="LRR_CC"/>
    <property type="match status" value="10"/>
</dbReference>
<protein>
    <recommendedName>
        <fullName evidence="1">F-box domain-containing protein</fullName>
    </recommendedName>
</protein>
<name>A0A5P1FPF2_ASPOF</name>
<evidence type="ECO:0000259" key="1">
    <source>
        <dbReference type="PROSITE" id="PS50181"/>
    </source>
</evidence>
<dbReference type="InterPro" id="IPR057207">
    <property type="entry name" value="FBXL15_LRR"/>
</dbReference>
<dbReference type="PANTHER" id="PTHR13318:SF176">
    <property type="entry name" value="F-BOX PROTEIN AT-B"/>
    <property type="match status" value="1"/>
</dbReference>
<gene>
    <name evidence="2" type="ORF">A4U43_C01F5040</name>
</gene>
<dbReference type="PROSITE" id="PS50181">
    <property type="entry name" value="FBOX"/>
    <property type="match status" value="1"/>
</dbReference>
<proteinExistence type="predicted"/>
<dbReference type="Gene3D" id="3.80.10.10">
    <property type="entry name" value="Ribonuclease Inhibitor"/>
    <property type="match status" value="2"/>
</dbReference>
<dbReference type="OrthoDB" id="2585512at2759"/>
<reference evidence="3" key="1">
    <citation type="journal article" date="2017" name="Nat. Commun.">
        <title>The asparagus genome sheds light on the origin and evolution of a young Y chromosome.</title>
        <authorList>
            <person name="Harkess A."/>
            <person name="Zhou J."/>
            <person name="Xu C."/>
            <person name="Bowers J.E."/>
            <person name="Van der Hulst R."/>
            <person name="Ayyampalayam S."/>
            <person name="Mercati F."/>
            <person name="Riccardi P."/>
            <person name="McKain M.R."/>
            <person name="Kakrana A."/>
            <person name="Tang H."/>
            <person name="Ray J."/>
            <person name="Groenendijk J."/>
            <person name="Arikit S."/>
            <person name="Mathioni S.M."/>
            <person name="Nakano M."/>
            <person name="Shan H."/>
            <person name="Telgmann-Rauber A."/>
            <person name="Kanno A."/>
            <person name="Yue Z."/>
            <person name="Chen H."/>
            <person name="Li W."/>
            <person name="Chen Y."/>
            <person name="Xu X."/>
            <person name="Zhang Y."/>
            <person name="Luo S."/>
            <person name="Chen H."/>
            <person name="Gao J."/>
            <person name="Mao Z."/>
            <person name="Pires J.C."/>
            <person name="Luo M."/>
            <person name="Kudrna D."/>
            <person name="Wing R.A."/>
            <person name="Meyers B.C."/>
            <person name="Yi K."/>
            <person name="Kong H."/>
            <person name="Lavrijsen P."/>
            <person name="Sunseri F."/>
            <person name="Falavigna A."/>
            <person name="Ye Y."/>
            <person name="Leebens-Mack J.H."/>
            <person name="Chen G."/>
        </authorList>
    </citation>
    <scope>NUCLEOTIDE SEQUENCE [LARGE SCALE GENOMIC DNA]</scope>
    <source>
        <strain evidence="3">cv. DH0086</strain>
    </source>
</reference>
<dbReference type="EMBL" id="CM007381">
    <property type="protein sequence ID" value="ONK79307.1"/>
    <property type="molecule type" value="Genomic_DNA"/>
</dbReference>
<dbReference type="OMA" id="GWQFHRS"/>
<dbReference type="PANTHER" id="PTHR13318">
    <property type="entry name" value="PARTNER OF PAIRED, ISOFORM B-RELATED"/>
    <property type="match status" value="1"/>
</dbReference>
<dbReference type="GO" id="GO:0019005">
    <property type="term" value="C:SCF ubiquitin ligase complex"/>
    <property type="evidence" value="ECO:0007669"/>
    <property type="project" value="TreeGrafter"/>
</dbReference>
<evidence type="ECO:0000313" key="2">
    <source>
        <dbReference type="EMBL" id="ONK79307.1"/>
    </source>
</evidence>
<sequence>MENKLARADGGGRCEVQIENLPHSLLVEILSRLDLESLCSAAPVSRTLSFAVSQTLSFLSSIDLSDFSPSAEILNGVIRENRVFQSLKLDCSRLDDSAIVLLSREHLQELVLLKCFKFSSYIFTAIGDNCPKLRLLTLEVVYQYELESPDTCMKAIDHMLRRCLHLESLYIKFPNQYLGPGDSEFFKFVLPENVKILLLQPISNQQAMLLIPTCFRLQSLSLVLDIITDELLISIAGNLHLLLELCLEDKPVEEPSVLNDLTNTGLLSLGFCSKLKRLSLTRSKENCPSSFRRVNDIGILLLAEKCKELESVRLAGFSKVTDAGYASIIHSCKNLKQLEIVNAFFLSDLAFHDLSDAPRSLVEVKLISCNLLTSEIAESLSSCQNLVTLDLSGCKSIADHGLMSISKLCKLTTLDLSGADITDSGLSALGMGSSPIDSLCLRACKRITDRGMSLLFHGESSISRTLTTLDLGYMPGISDRAITIIAEYCRKLSSLCIRHCFFVSNASIKALRSLGASLDERRSIRRLDLYNCCGLSIDSLEYFAHPSFLGLRWLGVGNTRLSGKSRGKLVELSRSRPGLSICVSGCAMFCNIGWQFHECI</sequence>
<feature type="domain" description="F-box" evidence="1">
    <location>
        <begin position="15"/>
        <end position="61"/>
    </location>
</feature>
<dbReference type="InterPro" id="IPR032675">
    <property type="entry name" value="LRR_dom_sf"/>
</dbReference>
<dbReference type="Pfam" id="PF12937">
    <property type="entry name" value="F-box-like"/>
    <property type="match status" value="1"/>
</dbReference>
<organism evidence="2 3">
    <name type="scientific">Asparagus officinalis</name>
    <name type="common">Garden asparagus</name>
    <dbReference type="NCBI Taxonomy" id="4686"/>
    <lineage>
        <taxon>Eukaryota</taxon>
        <taxon>Viridiplantae</taxon>
        <taxon>Streptophyta</taxon>
        <taxon>Embryophyta</taxon>
        <taxon>Tracheophyta</taxon>
        <taxon>Spermatophyta</taxon>
        <taxon>Magnoliopsida</taxon>
        <taxon>Liliopsida</taxon>
        <taxon>Asparagales</taxon>
        <taxon>Asparagaceae</taxon>
        <taxon>Asparagoideae</taxon>
        <taxon>Asparagus</taxon>
    </lineage>
</organism>
<dbReference type="Pfam" id="PF25372">
    <property type="entry name" value="DUF7885"/>
    <property type="match status" value="1"/>
</dbReference>
<dbReference type="Proteomes" id="UP000243459">
    <property type="component" value="Chromosome 1"/>
</dbReference>
<keyword evidence="3" id="KW-1185">Reference proteome</keyword>
<dbReference type="AlphaFoldDB" id="A0A5P1FPF2"/>
<dbReference type="InterPro" id="IPR006553">
    <property type="entry name" value="Leu-rich_rpt_Cys-con_subtyp"/>
</dbReference>
<dbReference type="Gramene" id="ONK79307">
    <property type="protein sequence ID" value="ONK79307"/>
    <property type="gene ID" value="A4U43_C01F5040"/>
</dbReference>
<dbReference type="GO" id="GO:0031146">
    <property type="term" value="P:SCF-dependent proteasomal ubiquitin-dependent protein catabolic process"/>
    <property type="evidence" value="ECO:0007669"/>
    <property type="project" value="TreeGrafter"/>
</dbReference>
<dbReference type="InterPro" id="IPR001810">
    <property type="entry name" value="F-box_dom"/>
</dbReference>